<sequence>MANDNLNLTASERMLLEKIAQLEHKVDQLLAGEERLIAMITQLDGRLQQQVNRNNMDRGIMLRQLHVSKRCY</sequence>
<organism evidence="1 2">
    <name type="scientific">Chitinophaga caeni</name>
    <dbReference type="NCBI Taxonomy" id="2029983"/>
    <lineage>
        <taxon>Bacteria</taxon>
        <taxon>Pseudomonadati</taxon>
        <taxon>Bacteroidota</taxon>
        <taxon>Chitinophagia</taxon>
        <taxon>Chitinophagales</taxon>
        <taxon>Chitinophagaceae</taxon>
        <taxon>Chitinophaga</taxon>
    </lineage>
</organism>
<dbReference type="KEGG" id="cbae:COR50_17650"/>
<proteinExistence type="predicted"/>
<gene>
    <name evidence="1" type="ORF">COR50_17650</name>
</gene>
<protein>
    <recommendedName>
        <fullName evidence="3">SlyX protein</fullName>
    </recommendedName>
</protein>
<dbReference type="EMBL" id="CP023777">
    <property type="protein sequence ID" value="ATL48841.1"/>
    <property type="molecule type" value="Genomic_DNA"/>
</dbReference>
<evidence type="ECO:0000313" key="1">
    <source>
        <dbReference type="EMBL" id="ATL48841.1"/>
    </source>
</evidence>
<dbReference type="Proteomes" id="UP000220133">
    <property type="component" value="Chromosome"/>
</dbReference>
<dbReference type="RefSeq" id="WP_098195212.1">
    <property type="nucleotide sequence ID" value="NZ_CP023777.1"/>
</dbReference>
<evidence type="ECO:0008006" key="3">
    <source>
        <dbReference type="Google" id="ProtNLM"/>
    </source>
</evidence>
<dbReference type="AlphaFoldDB" id="A0A291QY47"/>
<name>A0A291QY47_9BACT</name>
<evidence type="ECO:0000313" key="2">
    <source>
        <dbReference type="Proteomes" id="UP000220133"/>
    </source>
</evidence>
<reference evidence="1 2" key="1">
    <citation type="submission" date="2017-10" db="EMBL/GenBank/DDBJ databases">
        <title>Paenichitinophaga pekingensis gen. nov., sp. nov., isolated from activated sludge.</title>
        <authorList>
            <person name="Jin D."/>
            <person name="Kong X."/>
            <person name="Deng Y."/>
            <person name="Bai Z."/>
        </authorList>
    </citation>
    <scope>NUCLEOTIDE SEQUENCE [LARGE SCALE GENOMIC DNA]</scope>
    <source>
        <strain evidence="1 2">13</strain>
    </source>
</reference>
<keyword evidence="2" id="KW-1185">Reference proteome</keyword>
<accession>A0A291QY47</accession>